<proteinExistence type="predicted"/>
<evidence type="ECO:0000313" key="5">
    <source>
        <dbReference type="EMBL" id="KAK7107806.1"/>
    </source>
</evidence>
<evidence type="ECO:0000256" key="3">
    <source>
        <dbReference type="ARBA" id="ARBA00022843"/>
    </source>
</evidence>
<reference evidence="5 6" key="1">
    <citation type="submission" date="2024-02" db="EMBL/GenBank/DDBJ databases">
        <title>Chromosome-scale genome assembly of the rough periwinkle Littorina saxatilis.</title>
        <authorList>
            <person name="De Jode A."/>
            <person name="Faria R."/>
            <person name="Formenti G."/>
            <person name="Sims Y."/>
            <person name="Smith T.P."/>
            <person name="Tracey A."/>
            <person name="Wood J.M.D."/>
            <person name="Zagrodzka Z.B."/>
            <person name="Johannesson K."/>
            <person name="Butlin R.K."/>
            <person name="Leder E.H."/>
        </authorList>
    </citation>
    <scope>NUCLEOTIDE SEQUENCE [LARGE SCALE GENOMIC DNA]</scope>
    <source>
        <strain evidence="5">Snail1</strain>
        <tissue evidence="5">Muscle</tissue>
    </source>
</reference>
<dbReference type="PANTHER" id="PTHR45736:SF1">
    <property type="entry name" value="WITHOUT CHILDREN, ISOFORM B"/>
    <property type="match status" value="1"/>
</dbReference>
<comment type="caution">
    <text evidence="5">The sequence shown here is derived from an EMBL/GenBank/DDBJ whole genome shotgun (WGS) entry which is preliminary data.</text>
</comment>
<evidence type="ECO:0000259" key="4">
    <source>
        <dbReference type="Pfam" id="PF12012"/>
    </source>
</evidence>
<sequence>MVCRIEEEHLWECKQLGAHSPYVLLNTLIYFHTKYFMLKTPEDHMKLSFAHILKYWKKGQPGKGGQPTRSVSLRYYSVSTAKKDGSAPTSTTKKGSKEGIPVYEVTENLENPLRCPVKLYEFYLSKCPESIKNRSDIFYPVPERSCVPDSPVWYSTSPISLDVMTKMLTRILLVREIQEAHLHASPIYV</sequence>
<keyword evidence="6" id="KW-1185">Reference proteome</keyword>
<dbReference type="AlphaFoldDB" id="A0AAN9GH18"/>
<dbReference type="Pfam" id="PF12012">
    <property type="entry name" value="DUF3504"/>
    <property type="match status" value="1"/>
</dbReference>
<dbReference type="PANTHER" id="PTHR45736">
    <property type="entry name" value="ZINC FINGER MYM-TYPE PROTEIN"/>
    <property type="match status" value="1"/>
</dbReference>
<evidence type="ECO:0000256" key="1">
    <source>
        <dbReference type="ARBA" id="ARBA00022499"/>
    </source>
</evidence>
<gene>
    <name evidence="5" type="ORF">V1264_015657</name>
</gene>
<dbReference type="Proteomes" id="UP001374579">
    <property type="component" value="Unassembled WGS sequence"/>
</dbReference>
<name>A0AAN9GH18_9CAEN</name>
<accession>A0AAN9GH18</accession>
<keyword evidence="1" id="KW-1017">Isopeptide bond</keyword>
<dbReference type="InterPro" id="IPR051284">
    <property type="entry name" value="ZnF_MYMT-QRICH1"/>
</dbReference>
<protein>
    <recommendedName>
        <fullName evidence="4">ZMYM2-like/QRICH1 C-terminal domain-containing protein</fullName>
    </recommendedName>
</protein>
<organism evidence="5 6">
    <name type="scientific">Littorina saxatilis</name>
    <dbReference type="NCBI Taxonomy" id="31220"/>
    <lineage>
        <taxon>Eukaryota</taxon>
        <taxon>Metazoa</taxon>
        <taxon>Spiralia</taxon>
        <taxon>Lophotrochozoa</taxon>
        <taxon>Mollusca</taxon>
        <taxon>Gastropoda</taxon>
        <taxon>Caenogastropoda</taxon>
        <taxon>Littorinimorpha</taxon>
        <taxon>Littorinoidea</taxon>
        <taxon>Littorinidae</taxon>
        <taxon>Littorina</taxon>
    </lineage>
</organism>
<evidence type="ECO:0000256" key="2">
    <source>
        <dbReference type="ARBA" id="ARBA00022553"/>
    </source>
</evidence>
<dbReference type="InterPro" id="IPR021893">
    <property type="entry name" value="ZMYM2-like_C"/>
</dbReference>
<feature type="domain" description="ZMYM2-like/QRICH1 C-terminal" evidence="4">
    <location>
        <begin position="1"/>
        <end position="172"/>
    </location>
</feature>
<keyword evidence="3" id="KW-0832">Ubl conjugation</keyword>
<keyword evidence="2" id="KW-0597">Phosphoprotein</keyword>
<dbReference type="EMBL" id="JBAMIC010000004">
    <property type="protein sequence ID" value="KAK7107806.1"/>
    <property type="molecule type" value="Genomic_DNA"/>
</dbReference>
<evidence type="ECO:0000313" key="6">
    <source>
        <dbReference type="Proteomes" id="UP001374579"/>
    </source>
</evidence>